<dbReference type="PROSITE" id="PS00489">
    <property type="entry name" value="RNA_POL_PHAGE_2"/>
    <property type="match status" value="1"/>
</dbReference>
<dbReference type="PROSITE" id="PS00354">
    <property type="entry name" value="HMGI_Y"/>
    <property type="match status" value="1"/>
</dbReference>
<comment type="subcellular location">
    <subcellularLocation>
        <location evidence="2">Mitochondrion</location>
    </subcellularLocation>
    <subcellularLocation>
        <location evidence="1">Nucleus</location>
    </subcellularLocation>
</comment>
<dbReference type="Pfam" id="PF00940">
    <property type="entry name" value="RNA_pol"/>
    <property type="match status" value="1"/>
</dbReference>
<evidence type="ECO:0000256" key="10">
    <source>
        <dbReference type="ARBA" id="ARBA00023242"/>
    </source>
</evidence>
<evidence type="ECO:0000256" key="7">
    <source>
        <dbReference type="ARBA" id="ARBA00022946"/>
    </source>
</evidence>
<dbReference type="InterPro" id="IPR029262">
    <property type="entry name" value="RPOL_N"/>
</dbReference>
<keyword evidence="16" id="KW-1185">Reference proteome</keyword>
<comment type="catalytic activity">
    <reaction evidence="11 12">
        <text>RNA(n) + a ribonucleoside 5'-triphosphate = RNA(n+1) + diphosphate</text>
        <dbReference type="Rhea" id="RHEA:21248"/>
        <dbReference type="Rhea" id="RHEA-COMP:14527"/>
        <dbReference type="Rhea" id="RHEA-COMP:17342"/>
        <dbReference type="ChEBI" id="CHEBI:33019"/>
        <dbReference type="ChEBI" id="CHEBI:61557"/>
        <dbReference type="ChEBI" id="CHEBI:140395"/>
        <dbReference type="EC" id="2.7.7.6"/>
    </reaction>
</comment>
<keyword evidence="8" id="KW-0496">Mitochondrion</keyword>
<dbReference type="FunFam" id="1.10.150.20:FF:000041">
    <property type="entry name" value="DNA-directed RNA polymerase"/>
    <property type="match status" value="1"/>
</dbReference>
<dbReference type="InterPro" id="IPR002092">
    <property type="entry name" value="DNA-dir_Rpol_phage-type"/>
</dbReference>
<protein>
    <recommendedName>
        <fullName evidence="12">DNA-directed RNA polymerase</fullName>
        <ecNumber evidence="12">2.7.7.6</ecNumber>
    </recommendedName>
</protein>
<evidence type="ECO:0000259" key="14">
    <source>
        <dbReference type="SMART" id="SM01311"/>
    </source>
</evidence>
<evidence type="ECO:0000313" key="15">
    <source>
        <dbReference type="EMBL" id="KAG6374099.1"/>
    </source>
</evidence>
<dbReference type="SMART" id="SM01311">
    <property type="entry name" value="RPOL_N"/>
    <property type="match status" value="1"/>
</dbReference>
<sequence>MIPRNTARKLETTLVLYSRHGPARLYSTPSKKANAPTAAFAQLQVPHPDAFRFTTQKDPLTEEGMSFVNDMRGFLHRRVPYTILPTPLPDQSNPTALSTYFFPDSPTQDQLAVMDACLHNLYDVPRAKQIFERLRKYAPAESLLETRIYNSFLEAYVEMASVKQPNDGALWVEEAWSLYETMENGSENIHPTAQTYAIMLLARLRFGSSLDDSASAPSPGKLLNRLLARGISIQDVISDRVFTSSEDASGVIRLLSKAAIEMNMSPVIAELGQVEAMGTGHLDPLNDVPEVMPVKKLADVSQEIVDENGNVVRSSPSEEIPFNLDNLRKHLAQVTLARRVLPEDVAARQKLLEASVYDVAVERLKHEAKVFDEMGLGHMDVGLRRPDLQRWMWDWHQKLRSRLETEIADIIAAEAKHTREKTTRLGPFLSLVKPETLSLITILEVMRLNSTGGIADGMKLARALLTVGRAVENEYKAQMCKRNNIAIPSLHRVGDHSFFTGLGYKDLHARRVTAAKYIQDNEEWTTEWTQLLRVRVGSILVDCLMDVATVERTALDKRTGEELKEIQPAFYHAYEYVRGQKLGVIRLNPVVADRLAKDPLRETLHPRHLPMLVKPKPWLAADQGGYIYNRTSAMRFKDCQEQQSYLQHASSLGNLELVYAGLDVLGSTPWQINRKIFDVVLQVWNSGERLCKIPPAVFDKSEPEKPENYDTDVQAKSIYSQRLRSHVQDKASNHSERCSVNYKIEISRAFLGDIFYLPHNLDFRGRAYPIPPHLSHIGDDLARGLLMFAEAKPLGERGLRWLKVHLANLYGFDKGSFDERVAFVMNHLDDIYDSAENPLEGRRWWTKADDPWQCLATCTELRAALESEDPHTYMSTLPVHQDGTCNGLQHYAALGGDGKGAAQVNLAATDRPSDVYTYVANMVERIVVRDADNGEKIAQLLLGKISRKVVKQTVMTTVYGVTYIGAREQIEKQLKDRGDIPEELCWAASAYLAKNVLHCIGDLFSGAKAIQNWLNLCAKLITKGVPKGRLPEILKPQRANAKADTVEARIRKEQMATVVWTTPLGLPIVQPYRKAKRKQIMTSLQTVYISDPAAPAAVNGIKQASAFPPNFIHSLDATHMMLTALECRTRGITFASVHDSYWTHASSIDGMSEVIRDTFIALHSSDILRKLEAEFRERYANHFVPLSAIRKETTLKMLLDAGCRISASRDVAAELKRENAVVGNLLDVTDAEGSSISTITLDDENVVAAGPSITTEAPGAPAKRPRGRPRGSTPKRIQVEWDDKSEEAHDDVPEAFKNKFIKLSHLIPPHPKKGTFEVETIRKSLYFFS</sequence>
<dbReference type="InterPro" id="IPR037159">
    <property type="entry name" value="RNA_POL_N_sf"/>
</dbReference>
<evidence type="ECO:0000256" key="12">
    <source>
        <dbReference type="RuleBase" id="RU003805"/>
    </source>
</evidence>
<dbReference type="PROSITE" id="PS00900">
    <property type="entry name" value="RNA_POL_PHAGE_1"/>
    <property type="match status" value="1"/>
</dbReference>
<evidence type="ECO:0000256" key="3">
    <source>
        <dbReference type="ARBA" id="ARBA00009493"/>
    </source>
</evidence>
<accession>A0A8I2YLJ0</accession>
<evidence type="ECO:0000313" key="16">
    <source>
        <dbReference type="Proteomes" id="UP000683000"/>
    </source>
</evidence>
<evidence type="ECO:0000256" key="5">
    <source>
        <dbReference type="ARBA" id="ARBA00022679"/>
    </source>
</evidence>
<evidence type="ECO:0000256" key="1">
    <source>
        <dbReference type="ARBA" id="ARBA00004123"/>
    </source>
</evidence>
<dbReference type="Gene3D" id="1.10.150.20">
    <property type="entry name" value="5' to 3' exonuclease, C-terminal subdomain"/>
    <property type="match status" value="1"/>
</dbReference>
<reference evidence="15" key="1">
    <citation type="submission" date="2021-03" db="EMBL/GenBank/DDBJ databases">
        <title>Evolutionary innovations through gain and loss of genes in the ectomycorrhizal Boletales.</title>
        <authorList>
            <person name="Wu G."/>
            <person name="Miyauchi S."/>
            <person name="Morin E."/>
            <person name="Yang Z.-L."/>
            <person name="Xu J."/>
            <person name="Martin F.M."/>
        </authorList>
    </citation>
    <scope>NUCLEOTIDE SEQUENCE</scope>
    <source>
        <strain evidence="15">BR01</strain>
    </source>
</reference>
<feature type="region of interest" description="Disordered" evidence="13">
    <location>
        <begin position="1251"/>
        <end position="1274"/>
    </location>
</feature>
<dbReference type="SUPFAM" id="SSF56672">
    <property type="entry name" value="DNA/RNA polymerases"/>
    <property type="match status" value="1"/>
</dbReference>
<comment type="function">
    <text evidence="12">DNA-dependent RNA polymerase catalyzes the transcription of DNA into RNA using the four ribonucleoside triphosphates as substrates.</text>
</comment>
<dbReference type="GO" id="GO:0006390">
    <property type="term" value="P:mitochondrial transcription"/>
    <property type="evidence" value="ECO:0007669"/>
    <property type="project" value="TreeGrafter"/>
</dbReference>
<dbReference type="PANTHER" id="PTHR10102:SF0">
    <property type="entry name" value="DNA-DIRECTED RNA POLYMERASE, MITOCHONDRIAL"/>
    <property type="match status" value="1"/>
</dbReference>
<dbReference type="Gene3D" id="1.10.1320.10">
    <property type="entry name" value="DNA-directed RNA polymerase, N-terminal domain"/>
    <property type="match status" value="1"/>
</dbReference>
<dbReference type="FunFam" id="1.10.287.280:FF:000001">
    <property type="entry name" value="DNA-directed RNA polymerase"/>
    <property type="match status" value="1"/>
</dbReference>
<dbReference type="PANTHER" id="PTHR10102">
    <property type="entry name" value="DNA-DIRECTED RNA POLYMERASE, MITOCHONDRIAL"/>
    <property type="match status" value="1"/>
</dbReference>
<dbReference type="EMBL" id="JAGFBS010000019">
    <property type="protein sequence ID" value="KAG6374099.1"/>
    <property type="molecule type" value="Genomic_DNA"/>
</dbReference>
<dbReference type="Gene3D" id="1.10.287.260">
    <property type="match status" value="1"/>
</dbReference>
<dbReference type="OrthoDB" id="276422at2759"/>
<dbReference type="GO" id="GO:0034245">
    <property type="term" value="C:mitochondrial DNA-directed RNA polymerase complex"/>
    <property type="evidence" value="ECO:0007669"/>
    <property type="project" value="TreeGrafter"/>
</dbReference>
<dbReference type="InterPro" id="IPR046950">
    <property type="entry name" value="DNA-dir_Rpol_C_phage-type"/>
</dbReference>
<evidence type="ECO:0000256" key="4">
    <source>
        <dbReference type="ARBA" id="ARBA00022478"/>
    </source>
</evidence>
<keyword evidence="4 12" id="KW-0240">DNA-directed RNA polymerase</keyword>
<evidence type="ECO:0000256" key="2">
    <source>
        <dbReference type="ARBA" id="ARBA00004173"/>
    </source>
</evidence>
<evidence type="ECO:0000256" key="6">
    <source>
        <dbReference type="ARBA" id="ARBA00022695"/>
    </source>
</evidence>
<keyword evidence="5 12" id="KW-0808">Transferase</keyword>
<dbReference type="Pfam" id="PF14700">
    <property type="entry name" value="RPOL_N"/>
    <property type="match status" value="1"/>
</dbReference>
<dbReference type="GO" id="GO:0006355">
    <property type="term" value="P:regulation of DNA-templated transcription"/>
    <property type="evidence" value="ECO:0007669"/>
    <property type="project" value="InterPro"/>
</dbReference>
<dbReference type="InterPro" id="IPR000637">
    <property type="entry name" value="HMGI/Y_DNA-bd_CS"/>
</dbReference>
<dbReference type="InterPro" id="IPR024075">
    <property type="entry name" value="DNA-dir_RNA_pol_helix_hairp_sf"/>
</dbReference>
<dbReference type="InterPro" id="IPR043502">
    <property type="entry name" value="DNA/RNA_pol_sf"/>
</dbReference>
<evidence type="ECO:0000256" key="8">
    <source>
        <dbReference type="ARBA" id="ARBA00023128"/>
    </source>
</evidence>
<comment type="similarity">
    <text evidence="3 12">Belongs to the phage and mitochondrial RNA polymerase family.</text>
</comment>
<organism evidence="15 16">
    <name type="scientific">Boletus reticuloceps</name>
    <dbReference type="NCBI Taxonomy" id="495285"/>
    <lineage>
        <taxon>Eukaryota</taxon>
        <taxon>Fungi</taxon>
        <taxon>Dikarya</taxon>
        <taxon>Basidiomycota</taxon>
        <taxon>Agaricomycotina</taxon>
        <taxon>Agaricomycetes</taxon>
        <taxon>Agaricomycetidae</taxon>
        <taxon>Boletales</taxon>
        <taxon>Boletineae</taxon>
        <taxon>Boletaceae</taxon>
        <taxon>Boletoideae</taxon>
        <taxon>Boletus</taxon>
    </lineage>
</organism>
<evidence type="ECO:0000256" key="11">
    <source>
        <dbReference type="ARBA" id="ARBA00048552"/>
    </source>
</evidence>
<keyword evidence="6 12" id="KW-0548">Nucleotidyltransferase</keyword>
<gene>
    <name evidence="15" type="ORF">JVT61DRAFT_4742</name>
</gene>
<dbReference type="GO" id="GO:0001018">
    <property type="term" value="F:mitochondrial promoter sequence-specific DNA binding"/>
    <property type="evidence" value="ECO:0007669"/>
    <property type="project" value="TreeGrafter"/>
</dbReference>
<comment type="caution">
    <text evidence="15">The sequence shown here is derived from an EMBL/GenBank/DDBJ whole genome shotgun (WGS) entry which is preliminary data.</text>
</comment>
<keyword evidence="7" id="KW-0809">Transit peptide</keyword>
<dbReference type="GO" id="GO:0005634">
    <property type="term" value="C:nucleus"/>
    <property type="evidence" value="ECO:0007669"/>
    <property type="project" value="UniProtKB-SubCell"/>
</dbReference>
<dbReference type="EC" id="2.7.7.6" evidence="12"/>
<evidence type="ECO:0000256" key="9">
    <source>
        <dbReference type="ARBA" id="ARBA00023163"/>
    </source>
</evidence>
<dbReference type="Gene3D" id="1.10.287.280">
    <property type="match status" value="1"/>
</dbReference>
<dbReference type="Proteomes" id="UP000683000">
    <property type="component" value="Unassembled WGS sequence"/>
</dbReference>
<dbReference type="GO" id="GO:0003899">
    <property type="term" value="F:DNA-directed RNA polymerase activity"/>
    <property type="evidence" value="ECO:0007669"/>
    <property type="project" value="UniProtKB-EC"/>
</dbReference>
<feature type="domain" description="DNA-directed RNA polymerase N-terminal" evidence="14">
    <location>
        <begin position="347"/>
        <end position="667"/>
    </location>
</feature>
<evidence type="ECO:0000256" key="13">
    <source>
        <dbReference type="SAM" id="MobiDB-lite"/>
    </source>
</evidence>
<proteinExistence type="inferred from homology"/>
<keyword evidence="10" id="KW-0539">Nucleus</keyword>
<name>A0A8I2YLJ0_9AGAM</name>
<keyword evidence="9 12" id="KW-0804">Transcription</keyword>